<dbReference type="NCBIfam" id="TIGR03426">
    <property type="entry name" value="shape_MreD"/>
    <property type="match status" value="1"/>
</dbReference>
<feature type="transmembrane region" description="Helical" evidence="7">
    <location>
        <begin position="137"/>
        <end position="157"/>
    </location>
</feature>
<evidence type="ECO:0000256" key="1">
    <source>
        <dbReference type="ARBA" id="ARBA00004651"/>
    </source>
</evidence>
<dbReference type="EMBL" id="UINC01225705">
    <property type="protein sequence ID" value="SVE55889.1"/>
    <property type="molecule type" value="Genomic_DNA"/>
</dbReference>
<evidence type="ECO:0000256" key="7">
    <source>
        <dbReference type="SAM" id="Phobius"/>
    </source>
</evidence>
<keyword evidence="2" id="KW-1003">Cell membrane</keyword>
<feature type="transmembrane region" description="Helical" evidence="7">
    <location>
        <begin position="38"/>
        <end position="62"/>
    </location>
</feature>
<feature type="transmembrane region" description="Helical" evidence="7">
    <location>
        <begin position="101"/>
        <end position="125"/>
    </location>
</feature>
<dbReference type="GO" id="GO:0005886">
    <property type="term" value="C:plasma membrane"/>
    <property type="evidence" value="ECO:0007669"/>
    <property type="project" value="UniProtKB-SubCell"/>
</dbReference>
<evidence type="ECO:0000256" key="3">
    <source>
        <dbReference type="ARBA" id="ARBA00022692"/>
    </source>
</evidence>
<feature type="transmembrane region" description="Helical" evidence="7">
    <location>
        <begin position="6"/>
        <end position="26"/>
    </location>
</feature>
<comment type="subcellular location">
    <subcellularLocation>
        <location evidence="1">Cell membrane</location>
        <topology evidence="1">Multi-pass membrane protein</topology>
    </subcellularLocation>
</comment>
<evidence type="ECO:0000256" key="4">
    <source>
        <dbReference type="ARBA" id="ARBA00022960"/>
    </source>
</evidence>
<name>A0A383EGX0_9ZZZZ</name>
<evidence type="ECO:0008006" key="9">
    <source>
        <dbReference type="Google" id="ProtNLM"/>
    </source>
</evidence>
<keyword evidence="3 7" id="KW-0812">Transmembrane</keyword>
<keyword evidence="6 7" id="KW-0472">Membrane</keyword>
<keyword evidence="5 7" id="KW-1133">Transmembrane helix</keyword>
<evidence type="ECO:0000256" key="6">
    <source>
        <dbReference type="ARBA" id="ARBA00023136"/>
    </source>
</evidence>
<proteinExistence type="predicted"/>
<accession>A0A383EGX0</accession>
<evidence type="ECO:0000256" key="2">
    <source>
        <dbReference type="ARBA" id="ARBA00022475"/>
    </source>
</evidence>
<sequence length="167" mass="19152">MVKQLFFRNVPLLTVLFLVLIIAMPFQITGYSMTAPFLSLAAVCYWSIFSPTLLPFYGLFFLGLLQDILSNPDTLGLNAGLFLLVRLFLELEKRFFINQGFIVLCLTLGTVTLICFLIKILIVFFLADAPFSINPFILQYIFTLLLMPSLIWVLMYLRSFLTKRNLS</sequence>
<dbReference type="GO" id="GO:0008360">
    <property type="term" value="P:regulation of cell shape"/>
    <property type="evidence" value="ECO:0007669"/>
    <property type="project" value="UniProtKB-KW"/>
</dbReference>
<keyword evidence="4" id="KW-0133">Cell shape</keyword>
<evidence type="ECO:0000313" key="8">
    <source>
        <dbReference type="EMBL" id="SVE55889.1"/>
    </source>
</evidence>
<reference evidence="8" key="1">
    <citation type="submission" date="2018-05" db="EMBL/GenBank/DDBJ databases">
        <authorList>
            <person name="Lanie J.A."/>
            <person name="Ng W.-L."/>
            <person name="Kazmierczak K.M."/>
            <person name="Andrzejewski T.M."/>
            <person name="Davidsen T.M."/>
            <person name="Wayne K.J."/>
            <person name="Tettelin H."/>
            <person name="Glass J.I."/>
            <person name="Rusch D."/>
            <person name="Podicherti R."/>
            <person name="Tsui H.-C.T."/>
            <person name="Winkler M.E."/>
        </authorList>
    </citation>
    <scope>NUCLEOTIDE SEQUENCE</scope>
</reference>
<dbReference type="InterPro" id="IPR007227">
    <property type="entry name" value="Cell_shape_determining_MreD"/>
</dbReference>
<dbReference type="AlphaFoldDB" id="A0A383EGX0"/>
<gene>
    <name evidence="8" type="ORF">METZ01_LOCUS508743</name>
</gene>
<organism evidence="8">
    <name type="scientific">marine metagenome</name>
    <dbReference type="NCBI Taxonomy" id="408172"/>
    <lineage>
        <taxon>unclassified sequences</taxon>
        <taxon>metagenomes</taxon>
        <taxon>ecological metagenomes</taxon>
    </lineage>
</organism>
<protein>
    <recommendedName>
        <fullName evidence="9">Rod shape-determining protein MreD</fullName>
    </recommendedName>
</protein>
<evidence type="ECO:0000256" key="5">
    <source>
        <dbReference type="ARBA" id="ARBA00022989"/>
    </source>
</evidence>